<dbReference type="CDD" id="cd04301">
    <property type="entry name" value="NAT_SF"/>
    <property type="match status" value="1"/>
</dbReference>
<dbReference type="AlphaFoldDB" id="M9SBA8"/>
<protein>
    <recommendedName>
        <fullName evidence="1">N-acetyltransferase domain-containing protein</fullName>
    </recommendedName>
</protein>
<dbReference type="Proteomes" id="UP000012672">
    <property type="component" value="Chromosome"/>
</dbReference>
<dbReference type="InterPro" id="IPR000182">
    <property type="entry name" value="GNAT_dom"/>
</dbReference>
<organism evidence="2 3">
    <name type="scientific">Methanomethylophilus alvi (strain Mx1201)</name>
    <dbReference type="NCBI Taxonomy" id="1236689"/>
    <lineage>
        <taxon>Archaea</taxon>
        <taxon>Methanobacteriati</taxon>
        <taxon>Thermoplasmatota</taxon>
        <taxon>Thermoplasmata</taxon>
        <taxon>Methanomassiliicoccales</taxon>
        <taxon>Methanomethylophilaceae</taxon>
        <taxon>Methanomethylophilus</taxon>
    </lineage>
</organism>
<feature type="domain" description="N-acetyltransferase" evidence="1">
    <location>
        <begin position="36"/>
        <end position="188"/>
    </location>
</feature>
<dbReference type="Pfam" id="PF00583">
    <property type="entry name" value="Acetyltransf_1"/>
    <property type="match status" value="1"/>
</dbReference>
<evidence type="ECO:0000259" key="1">
    <source>
        <dbReference type="PROSITE" id="PS51186"/>
    </source>
</evidence>
<dbReference type="HOGENOM" id="CLU_1318477_0_0_2"/>
<dbReference type="SUPFAM" id="SSF55729">
    <property type="entry name" value="Acyl-CoA N-acyltransferases (Nat)"/>
    <property type="match status" value="1"/>
</dbReference>
<dbReference type="KEGG" id="max:MMALV_08740"/>
<gene>
    <name evidence="2" type="ORF">MMALV_08740</name>
</gene>
<sequence>MSGGAAIRLPTSYLSSVHPTSIANNYVMYRNVLSMLRYKIVIKGCDEVKHIKRLYSATFPGQEKVPFRHLIRTFGKGGDMISFFDGETFVGFAYMFTSGDLTFLVYLAMLPESRGKGYGSQAMDLIRKFKDGNRIFSVMETPGCGFSDPEVCAKRRQFYERNGCTVPGILLRSDEYDFDSIYLGSPISAEEMQDAVERYESVHNAGIF</sequence>
<dbReference type="InParanoid" id="M9SBA8"/>
<name>M9SBA8_METAX</name>
<dbReference type="EMBL" id="CP004049">
    <property type="protein sequence ID" value="AGI85611.1"/>
    <property type="molecule type" value="Genomic_DNA"/>
</dbReference>
<dbReference type="InterPro" id="IPR016181">
    <property type="entry name" value="Acyl_CoA_acyltransferase"/>
</dbReference>
<dbReference type="eggNOG" id="arCOG00833">
    <property type="taxonomic scope" value="Archaea"/>
</dbReference>
<evidence type="ECO:0000313" key="2">
    <source>
        <dbReference type="EMBL" id="AGI85611.1"/>
    </source>
</evidence>
<keyword evidence="3" id="KW-1185">Reference proteome</keyword>
<dbReference type="Gene3D" id="3.40.630.30">
    <property type="match status" value="1"/>
</dbReference>
<dbReference type="PROSITE" id="PS51186">
    <property type="entry name" value="GNAT"/>
    <property type="match status" value="1"/>
</dbReference>
<accession>M9SBA8</accession>
<reference evidence="2 3" key="1">
    <citation type="journal article" date="2012" name="J. Bacteriol.">
        <title>Genome sequence of 'Candidatus Methanomethylophilus alvus' Mx1201, a methanogenic archaeon from the human gut belonging to a seventh order of methanogens.</title>
        <authorList>
            <person name="Borrel G."/>
            <person name="Harris H.M."/>
            <person name="Tottey W."/>
            <person name="Mihajlovski A."/>
            <person name="Parisot N."/>
            <person name="Peyretaillade E."/>
            <person name="Peyret P."/>
            <person name="Gribaldo S."/>
            <person name="O'Toole P.W."/>
            <person name="Brugere J.F."/>
        </authorList>
    </citation>
    <scope>NUCLEOTIDE SEQUENCE [LARGE SCALE GENOMIC DNA]</scope>
    <source>
        <strain evidence="2 3">Mx1201</strain>
    </source>
</reference>
<dbReference type="STRING" id="1236689.MMALV_08740"/>
<evidence type="ECO:0000313" key="3">
    <source>
        <dbReference type="Proteomes" id="UP000012672"/>
    </source>
</evidence>
<dbReference type="GO" id="GO:0016747">
    <property type="term" value="F:acyltransferase activity, transferring groups other than amino-acyl groups"/>
    <property type="evidence" value="ECO:0007669"/>
    <property type="project" value="InterPro"/>
</dbReference>
<proteinExistence type="predicted"/>